<keyword evidence="3" id="KW-1185">Reference proteome</keyword>
<feature type="signal peptide" evidence="1">
    <location>
        <begin position="1"/>
        <end position="20"/>
    </location>
</feature>
<accession>A0A399R139</accession>
<proteinExistence type="predicted"/>
<comment type="caution">
    <text evidence="2">The sequence shown here is derived from an EMBL/GenBank/DDBJ whole genome shotgun (WGS) entry which is preliminary data.</text>
</comment>
<sequence length="214" mass="23349">MTARAAIASLSIAIAAPALPAAGQDVPDVEAGVSLFWVSHYDGYDSSYRERIVAAGDDWAIYQLLEDERLSESDEVGPDDFYALFSGIDYRGCSEDEMPDQAERGRLAALFPLTEGGVMEETTFSGGPVIRIGAREDFFLMGESVSVNKVVFDYPEDDEAHEDETMFVLTEKPYTVGLDWGESGKDRVTLIAQSNEIQDVPSPEMLGNCAALLN</sequence>
<dbReference type="Proteomes" id="UP000265431">
    <property type="component" value="Unassembled WGS sequence"/>
</dbReference>
<dbReference type="RefSeq" id="WP_119378488.1">
    <property type="nucleotide sequence ID" value="NZ_QWGB01000005.1"/>
</dbReference>
<feature type="chain" id="PRO_5017383933" evidence="1">
    <location>
        <begin position="21"/>
        <end position="214"/>
    </location>
</feature>
<dbReference type="AlphaFoldDB" id="A0A399R139"/>
<name>A0A399R139_9PROT</name>
<reference evidence="2 3" key="1">
    <citation type="submission" date="2018-08" db="EMBL/GenBank/DDBJ databases">
        <title>Henriciella mobilis sp. nov., isolated from seawater.</title>
        <authorList>
            <person name="Cheng H."/>
            <person name="Wu Y.-H."/>
            <person name="Xu X.-W."/>
            <person name="Guo L.-L."/>
        </authorList>
    </citation>
    <scope>NUCLEOTIDE SEQUENCE [LARGE SCALE GENOMIC DNA]</scope>
    <source>
        <strain evidence="2 3">CCUG66934</strain>
    </source>
</reference>
<keyword evidence="1" id="KW-0732">Signal</keyword>
<organism evidence="2 3">
    <name type="scientific">Henriciella barbarensis</name>
    <dbReference type="NCBI Taxonomy" id="86342"/>
    <lineage>
        <taxon>Bacteria</taxon>
        <taxon>Pseudomonadati</taxon>
        <taxon>Pseudomonadota</taxon>
        <taxon>Alphaproteobacteria</taxon>
        <taxon>Hyphomonadales</taxon>
        <taxon>Hyphomonadaceae</taxon>
        <taxon>Henriciella</taxon>
    </lineage>
</organism>
<dbReference type="EMBL" id="QWGB01000005">
    <property type="protein sequence ID" value="RIJ23299.1"/>
    <property type="molecule type" value="Genomic_DNA"/>
</dbReference>
<evidence type="ECO:0000313" key="2">
    <source>
        <dbReference type="EMBL" id="RIJ23299.1"/>
    </source>
</evidence>
<dbReference type="OrthoDB" id="7628866at2"/>
<evidence type="ECO:0000313" key="3">
    <source>
        <dbReference type="Proteomes" id="UP000265431"/>
    </source>
</evidence>
<protein>
    <submittedName>
        <fullName evidence="2">Uncharacterized protein</fullName>
    </submittedName>
</protein>
<evidence type="ECO:0000256" key="1">
    <source>
        <dbReference type="SAM" id="SignalP"/>
    </source>
</evidence>
<gene>
    <name evidence="2" type="ORF">D1224_03215</name>
</gene>